<name>A0A8I0MUV2_9GAMM</name>
<dbReference type="InterPro" id="IPR011008">
    <property type="entry name" value="Dimeric_a/b-barrel"/>
</dbReference>
<dbReference type="Gene3D" id="3.30.70.100">
    <property type="match status" value="1"/>
</dbReference>
<proteinExistence type="predicted"/>
<sequence length="105" mass="12102">MQQHIVEIVKFKLAISATEQDLMRVNTDFAPWIEQQPGLLYRSLSKDDQTDEYIDVFYWQSLAHAQAVSEQFPTTEVCKRLMLYTNSESVSISRSHIVTQTQCSG</sequence>
<dbReference type="Proteomes" id="UP000660708">
    <property type="component" value="Unassembled WGS sequence"/>
</dbReference>
<keyword evidence="2" id="KW-1185">Reference proteome</keyword>
<dbReference type="SUPFAM" id="SSF54909">
    <property type="entry name" value="Dimeric alpha+beta barrel"/>
    <property type="match status" value="1"/>
</dbReference>
<organism evidence="1 2">
    <name type="scientific">Pseudoalteromonas peptidolytica F12-50-A1</name>
    <dbReference type="NCBI Taxonomy" id="1315280"/>
    <lineage>
        <taxon>Bacteria</taxon>
        <taxon>Pseudomonadati</taxon>
        <taxon>Pseudomonadota</taxon>
        <taxon>Gammaproteobacteria</taxon>
        <taxon>Alteromonadales</taxon>
        <taxon>Pseudoalteromonadaceae</taxon>
        <taxon>Pseudoalteromonas</taxon>
    </lineage>
</organism>
<gene>
    <name evidence="1" type="ORF">PPEP_a0506</name>
</gene>
<dbReference type="AlphaFoldDB" id="A0A8I0MUV2"/>
<protein>
    <recommendedName>
        <fullName evidence="3">ABM domain-containing protein</fullName>
    </recommendedName>
</protein>
<evidence type="ECO:0008006" key="3">
    <source>
        <dbReference type="Google" id="ProtNLM"/>
    </source>
</evidence>
<comment type="caution">
    <text evidence="1">The sequence shown here is derived from an EMBL/GenBank/DDBJ whole genome shotgun (WGS) entry which is preliminary data.</text>
</comment>
<reference evidence="1 2" key="1">
    <citation type="submission" date="2015-06" db="EMBL/GenBank/DDBJ databases">
        <title>Genome sequence of Pseudoalteromonas peptidolytica.</title>
        <authorList>
            <person name="Xie B.-B."/>
            <person name="Rong J.-C."/>
            <person name="Qin Q.-L."/>
            <person name="Zhang Y.-Z."/>
        </authorList>
    </citation>
    <scope>NUCLEOTIDE SEQUENCE [LARGE SCALE GENOMIC DNA]</scope>
    <source>
        <strain evidence="1 2">F12-50-A1</strain>
    </source>
</reference>
<accession>A0A8I0MUV2</accession>
<evidence type="ECO:0000313" key="2">
    <source>
        <dbReference type="Proteomes" id="UP000660708"/>
    </source>
</evidence>
<evidence type="ECO:0000313" key="1">
    <source>
        <dbReference type="EMBL" id="MBE0345599.1"/>
    </source>
</evidence>
<dbReference type="RefSeq" id="WP_147389792.1">
    <property type="nucleotide sequence ID" value="NZ_AQHF01000020.1"/>
</dbReference>
<dbReference type="EMBL" id="AQHF01000020">
    <property type="protein sequence ID" value="MBE0345599.1"/>
    <property type="molecule type" value="Genomic_DNA"/>
</dbReference>